<organism evidence="2 3">
    <name type="scientific">Acetobacter nitrogenifigens DSM 23921 = NBRC 105050</name>
    <dbReference type="NCBI Taxonomy" id="1120919"/>
    <lineage>
        <taxon>Bacteria</taxon>
        <taxon>Pseudomonadati</taxon>
        <taxon>Pseudomonadota</taxon>
        <taxon>Alphaproteobacteria</taxon>
        <taxon>Acetobacterales</taxon>
        <taxon>Acetobacteraceae</taxon>
        <taxon>Acetobacter</taxon>
    </lineage>
</organism>
<gene>
    <name evidence="2" type="ORF">ANI02nite_10780</name>
</gene>
<dbReference type="Proteomes" id="UP000321635">
    <property type="component" value="Unassembled WGS sequence"/>
</dbReference>
<protein>
    <recommendedName>
        <fullName evidence="4">Glycine zipper family protein</fullName>
    </recommendedName>
</protein>
<dbReference type="EMBL" id="BJYF01000005">
    <property type="protein sequence ID" value="GEN59194.1"/>
    <property type="molecule type" value="Genomic_DNA"/>
</dbReference>
<dbReference type="AlphaFoldDB" id="A0A511X8B2"/>
<sequence>MSDSQSQNKSQDLTQVPGYLHVFILADEIDPFRQKIIRRVIVDPEIARKMADDLGRSIRVHPGPEKLGFSGHDLNSNVKIWRHVSGMNNSIYISASSLRPRGADRFVGEPFWIDAARVRASGGKIYTTEDILKELEITKLKLSDPSSLAKIEKAMLDVKRDSEYLIERRVEPSAIKSIELMRATRAMQVVQFLSFVITAVDLGVATKESYKTHSIRPLAHETARQFGGWLGAWSGMQTGILAGAAVGIETGPGALISATVGGVIGGAAGYFAATKVVGEN</sequence>
<evidence type="ECO:0008006" key="4">
    <source>
        <dbReference type="Google" id="ProtNLM"/>
    </source>
</evidence>
<evidence type="ECO:0000313" key="3">
    <source>
        <dbReference type="Proteomes" id="UP000321635"/>
    </source>
</evidence>
<evidence type="ECO:0000313" key="2">
    <source>
        <dbReference type="EMBL" id="GEN59194.1"/>
    </source>
</evidence>
<keyword evidence="1" id="KW-0812">Transmembrane</keyword>
<feature type="transmembrane region" description="Helical" evidence="1">
    <location>
        <begin position="226"/>
        <end position="248"/>
    </location>
</feature>
<dbReference type="STRING" id="1120919.GCA_000429165_01840"/>
<comment type="caution">
    <text evidence="2">The sequence shown here is derived from an EMBL/GenBank/DDBJ whole genome shotgun (WGS) entry which is preliminary data.</text>
</comment>
<keyword evidence="3" id="KW-1185">Reference proteome</keyword>
<feature type="transmembrane region" description="Helical" evidence="1">
    <location>
        <begin position="254"/>
        <end position="273"/>
    </location>
</feature>
<keyword evidence="1" id="KW-1133">Transmembrane helix</keyword>
<evidence type="ECO:0000256" key="1">
    <source>
        <dbReference type="SAM" id="Phobius"/>
    </source>
</evidence>
<dbReference type="RefSeq" id="WP_146882222.1">
    <property type="nucleotide sequence ID" value="NZ_AUBI01000005.1"/>
</dbReference>
<name>A0A511X8B2_9PROT</name>
<keyword evidence="1" id="KW-0472">Membrane</keyword>
<reference evidence="2 3" key="1">
    <citation type="submission" date="2019-07" db="EMBL/GenBank/DDBJ databases">
        <title>Whole genome shotgun sequence of Acetobacter nitrogenifigens NBRC 105050.</title>
        <authorList>
            <person name="Hosoyama A."/>
            <person name="Uohara A."/>
            <person name="Ohji S."/>
            <person name="Ichikawa N."/>
        </authorList>
    </citation>
    <scope>NUCLEOTIDE SEQUENCE [LARGE SCALE GENOMIC DNA]</scope>
    <source>
        <strain evidence="2 3">NBRC 105050</strain>
    </source>
</reference>
<accession>A0A511X8B2</accession>
<proteinExistence type="predicted"/>
<dbReference type="OrthoDB" id="5916208at2"/>